<evidence type="ECO:0000313" key="2">
    <source>
        <dbReference type="Proteomes" id="UP000663872"/>
    </source>
</evidence>
<gene>
    <name evidence="1" type="ORF">GRG538_LOCUS7500</name>
</gene>
<comment type="caution">
    <text evidence="1">The sequence shown here is derived from an EMBL/GenBank/DDBJ whole genome shotgun (WGS) entry which is preliminary data.</text>
</comment>
<reference evidence="1" key="1">
    <citation type="submission" date="2021-02" db="EMBL/GenBank/DDBJ databases">
        <authorList>
            <person name="Nowell W R."/>
        </authorList>
    </citation>
    <scope>NUCLEOTIDE SEQUENCE</scope>
</reference>
<evidence type="ECO:0000313" key="1">
    <source>
        <dbReference type="EMBL" id="CAF3373257.1"/>
    </source>
</evidence>
<feature type="non-terminal residue" evidence="1">
    <location>
        <position position="1"/>
    </location>
</feature>
<dbReference type="AlphaFoldDB" id="A0A817Y232"/>
<name>A0A817Y232_9BILA</name>
<accession>A0A817Y232</accession>
<proteinExistence type="predicted"/>
<protein>
    <submittedName>
        <fullName evidence="1">Uncharacterized protein</fullName>
    </submittedName>
</protein>
<organism evidence="1 2">
    <name type="scientific">Rotaria socialis</name>
    <dbReference type="NCBI Taxonomy" id="392032"/>
    <lineage>
        <taxon>Eukaryota</taxon>
        <taxon>Metazoa</taxon>
        <taxon>Spiralia</taxon>
        <taxon>Gnathifera</taxon>
        <taxon>Rotifera</taxon>
        <taxon>Eurotatoria</taxon>
        <taxon>Bdelloidea</taxon>
        <taxon>Philodinida</taxon>
        <taxon>Philodinidae</taxon>
        <taxon>Rotaria</taxon>
    </lineage>
</organism>
<dbReference type="EMBL" id="CAJNYT010000800">
    <property type="protein sequence ID" value="CAF3373257.1"/>
    <property type="molecule type" value="Genomic_DNA"/>
</dbReference>
<dbReference type="Proteomes" id="UP000663872">
    <property type="component" value="Unassembled WGS sequence"/>
</dbReference>
<sequence length="55" mass="6240">MWPELIPFIRGCEKMALVSLEEAVEPLISIVPDVRRRVYVAKIKCENPADGLTQD</sequence>
<feature type="non-terminal residue" evidence="1">
    <location>
        <position position="55"/>
    </location>
</feature>